<dbReference type="Gene3D" id="1.25.10.10">
    <property type="entry name" value="Leucine-rich Repeat Variant"/>
    <property type="match status" value="1"/>
</dbReference>
<keyword evidence="4" id="KW-0539">Nucleus</keyword>
<feature type="region of interest" description="Disordered" evidence="7">
    <location>
        <begin position="287"/>
        <end position="307"/>
    </location>
</feature>
<keyword evidence="2" id="KW-0132">Cell division</keyword>
<feature type="region of interest" description="Disordered" evidence="7">
    <location>
        <begin position="589"/>
        <end position="610"/>
    </location>
</feature>
<dbReference type="SUPFAM" id="SSF48371">
    <property type="entry name" value="ARM repeat"/>
    <property type="match status" value="1"/>
</dbReference>
<keyword evidence="9" id="KW-1185">Reference proteome</keyword>
<evidence type="ECO:0000256" key="3">
    <source>
        <dbReference type="ARBA" id="ARBA00022776"/>
    </source>
</evidence>
<reference evidence="8 9" key="1">
    <citation type="submission" date="2023-01" db="EMBL/GenBank/DDBJ databases">
        <title>Analysis of 21 Apiospora genomes using comparative genomics revels a genus with tremendous synthesis potential of carbohydrate active enzymes and secondary metabolites.</title>
        <authorList>
            <person name="Sorensen T."/>
        </authorList>
    </citation>
    <scope>NUCLEOTIDE SEQUENCE [LARGE SCALE GENOMIC DNA]</scope>
    <source>
        <strain evidence="8 9">CBS 20057</strain>
    </source>
</reference>
<dbReference type="Pfam" id="PF20168">
    <property type="entry name" value="PDS5"/>
    <property type="match status" value="1"/>
</dbReference>
<dbReference type="PANTHER" id="PTHR12663:SF0">
    <property type="entry name" value="PRECOCIOUS DISSOCIATION OF SISTERS 5, ISOFORM A"/>
    <property type="match status" value="1"/>
</dbReference>
<evidence type="ECO:0000256" key="5">
    <source>
        <dbReference type="ARBA" id="ARBA00023306"/>
    </source>
</evidence>
<feature type="region of interest" description="Disordered" evidence="7">
    <location>
        <begin position="1284"/>
        <end position="1552"/>
    </location>
</feature>
<feature type="compositionally biased region" description="Low complexity" evidence="7">
    <location>
        <begin position="1495"/>
        <end position="1529"/>
    </location>
</feature>
<feature type="compositionally biased region" description="Acidic residues" evidence="7">
    <location>
        <begin position="291"/>
        <end position="302"/>
    </location>
</feature>
<feature type="compositionally biased region" description="Basic residues" evidence="7">
    <location>
        <begin position="1327"/>
        <end position="1339"/>
    </location>
</feature>
<evidence type="ECO:0000313" key="9">
    <source>
        <dbReference type="Proteomes" id="UP001396898"/>
    </source>
</evidence>
<feature type="compositionally biased region" description="Acidic residues" evidence="7">
    <location>
        <begin position="1411"/>
        <end position="1432"/>
    </location>
</feature>
<keyword evidence="6" id="KW-0175">Coiled coil</keyword>
<evidence type="ECO:0000313" key="8">
    <source>
        <dbReference type="EMBL" id="KAK8036055.1"/>
    </source>
</evidence>
<feature type="coiled-coil region" evidence="6">
    <location>
        <begin position="39"/>
        <end position="66"/>
    </location>
</feature>
<name>A0ABR1SP07_9PEZI</name>
<feature type="compositionally biased region" description="Acidic residues" evidence="7">
    <location>
        <begin position="1445"/>
        <end position="1459"/>
    </location>
</feature>
<sequence length="1552" mass="172195">MARTRDQEPEEDEQMEDEELVDLQFNETLTWRAGKPIATGELLRRLEKLSKELVDMEQDTVNKESLHAVSKQLASHNLLSHKEAGVKAYTASCLVDILKLCAPDAPFTPSQLKDIFNLFIKVVLPALWDPTHPYNKQHKYVLMSLADVKSILLVNDLSNAEDLLLVLFSSVFDGISGAAKSTSGEQVAKDVEYHMTEILVTLVDEGQGLPPAVLDVIMAQFLRAAPPGGAKNKSELNGNQTTLLPKQEPEAYVMAKTICNSCQDKMARYVSQYFSDVIMDVTTGKAAANGNDEEGESEDDEPSGPSEADFRELRKAHLLLRELWRAAPTVLQNVVPQIDAELSADNIQLRLLATETLGDMISGIGAAGPPPAPTLDPAAYPPLGLDDDGPEHPELSILNTPISPLSFPQTHPQAFHNFTGRRNDKSPLIRSAWTTAAGYIVSTSAGGIGLSREDEATFLNGLRDRLNDSDEKVRLAAVRSIEVFSFRDIVMKLGLSGSVDKPDSLLSTLSDRCRDKRPAIRVEAMALIGKLWAVATGELMAGNEIANVLEGVPSSVINAFYANDPELNLLLERVIFDCLVPLSYPPAKGKGSKANGNSQSQSQSQLADQAYDPDKIRAERILLLVKCMNEKARRAFFAIQTRQPQFALVVENYVRQCEAWNGGTPERNAEMTKQNLKKTIHYICSFFPDQPKVETDLYNFASLNDRRSYQLIKFVISLESDFKTMYRAIKEFNKRVQGSTKPQILDTMVPLLYRSAYIMFNKSHLSTFIECSKNDKNGLGPAAQQITNEISQHLPDLFKTHIGELCKDLIESAPTATKENDVSVVETLKACSSYSRKYPENLPEDRKFIQALTNYALYGQPAKAAKYAVNILMARKNDKSMVSATGLLGQITKDWGPGKPHFLTKLAAVSQLELLAPKVAADANDQIMDMVLQNVLQKARTGKKDDDPEWVSDGDMDEECQEKCYAVKILVNRLRGIQEPSEAKDVTLKTFKLLRTLTQRDGDLCKEPGTPAHHRSRLRLLAGQSVLKLCTAKQFEELFSHAEFNKLSILTQDQCAEVRRGFVTKLQKYLVNGKLKPRFYTMIFLTAFEPATEFRQQIETWIRSRARHFRENKQTVLEATMGRLVSLLAHHPDYNEEADDLMDHARYLVYYINNVATEQNFGMIFKYAERVKQTRDGINAAESGKLYVVSDLATSVLRKWQERRNWSFQAYAGKVGLPVGLYAALPDHDTAQKIAEKQYLPEGTDELLDTLLRSLDKKKVRLQLPSQPQPPFLQLVLRVDIIGPQKRKGTDERGDGNQSSAKKTKLSQSRTPRSKSKSARTPTTKRSAAKAKSSGRSRKAASSSSPGPESGERRRSGRSKANSSYIERDSDQDDDDMLEGVSKWEYYNEDGQRVEGDDDDDSEAESSLSEVAEEESEPEPEPMDQDGDDGQGEVDSKTPGKDPVEDSDLSEPPAEDPEDEVKQVEAEEEAAEEEVEEEEVEEEPQPRASSRKGRSAASAKSKTTPAKPAKPAAKAAAKGKSAAASKAKPQPVQPVASGRATRSRRAAADDTE</sequence>
<dbReference type="InterPro" id="IPR016024">
    <property type="entry name" value="ARM-type_fold"/>
</dbReference>
<evidence type="ECO:0000256" key="1">
    <source>
        <dbReference type="ARBA" id="ARBA00004123"/>
    </source>
</evidence>
<keyword evidence="5" id="KW-0131">Cell cycle</keyword>
<accession>A0ABR1SP07</accession>
<dbReference type="InterPro" id="IPR011989">
    <property type="entry name" value="ARM-like"/>
</dbReference>
<organism evidence="8 9">
    <name type="scientific">Apiospora marii</name>
    <dbReference type="NCBI Taxonomy" id="335849"/>
    <lineage>
        <taxon>Eukaryota</taxon>
        <taxon>Fungi</taxon>
        <taxon>Dikarya</taxon>
        <taxon>Ascomycota</taxon>
        <taxon>Pezizomycotina</taxon>
        <taxon>Sordariomycetes</taxon>
        <taxon>Xylariomycetidae</taxon>
        <taxon>Amphisphaeriales</taxon>
        <taxon>Apiosporaceae</taxon>
        <taxon>Apiospora</taxon>
    </lineage>
</organism>
<keyword evidence="3" id="KW-0498">Mitosis</keyword>
<feature type="compositionally biased region" description="Acidic residues" evidence="7">
    <location>
        <begin position="1466"/>
        <end position="1483"/>
    </location>
</feature>
<evidence type="ECO:0000256" key="4">
    <source>
        <dbReference type="ARBA" id="ARBA00023242"/>
    </source>
</evidence>
<evidence type="ECO:0000256" key="2">
    <source>
        <dbReference type="ARBA" id="ARBA00022618"/>
    </source>
</evidence>
<protein>
    <submittedName>
        <fullName evidence="8">Uncharacterized protein</fullName>
    </submittedName>
</protein>
<dbReference type="EMBL" id="JAQQWI010000005">
    <property type="protein sequence ID" value="KAK8036055.1"/>
    <property type="molecule type" value="Genomic_DNA"/>
</dbReference>
<feature type="compositionally biased region" description="Basic and acidic residues" evidence="7">
    <location>
        <begin position="1434"/>
        <end position="1444"/>
    </location>
</feature>
<gene>
    <name evidence="8" type="ORF">PG991_002128</name>
</gene>
<dbReference type="CDD" id="cd19953">
    <property type="entry name" value="PDS5"/>
    <property type="match status" value="1"/>
</dbReference>
<dbReference type="InterPro" id="IPR039776">
    <property type="entry name" value="Pds5"/>
</dbReference>
<proteinExistence type="predicted"/>
<evidence type="ECO:0000256" key="6">
    <source>
        <dbReference type="SAM" id="Coils"/>
    </source>
</evidence>
<feature type="compositionally biased region" description="Polar residues" evidence="7">
    <location>
        <begin position="1296"/>
        <end position="1311"/>
    </location>
</feature>
<comment type="caution">
    <text evidence="8">The sequence shown here is derived from an EMBL/GenBank/DDBJ whole genome shotgun (WGS) entry which is preliminary data.</text>
</comment>
<dbReference type="PANTHER" id="PTHR12663">
    <property type="entry name" value="ANDROGEN INDUCED INHIBITOR OF PROLIFERATION AS3 / PDS5-RELATED"/>
    <property type="match status" value="1"/>
</dbReference>
<dbReference type="Proteomes" id="UP001396898">
    <property type="component" value="Unassembled WGS sequence"/>
</dbReference>
<evidence type="ECO:0000256" key="7">
    <source>
        <dbReference type="SAM" id="MobiDB-lite"/>
    </source>
</evidence>
<comment type="subcellular location">
    <subcellularLocation>
        <location evidence="1">Nucleus</location>
    </subcellularLocation>
</comment>
<feature type="compositionally biased region" description="Low complexity" evidence="7">
    <location>
        <begin position="1340"/>
        <end position="1349"/>
    </location>
</feature>